<reference evidence="1 2" key="1">
    <citation type="journal article" date="2014" name="BMC Genomics">
        <title>Genome sequencing of four Aureobasidium pullulans varieties: biotechnological potential, stress tolerance, and description of new species.</title>
        <authorList>
            <person name="Gostin Ar C."/>
            <person name="Ohm R.A."/>
            <person name="Kogej T."/>
            <person name="Sonjak S."/>
            <person name="Turk M."/>
            <person name="Zajc J."/>
            <person name="Zalar P."/>
            <person name="Grube M."/>
            <person name="Sun H."/>
            <person name="Han J."/>
            <person name="Sharma A."/>
            <person name="Chiniquy J."/>
            <person name="Ngan C.Y."/>
            <person name="Lipzen A."/>
            <person name="Barry K."/>
            <person name="Grigoriev I.V."/>
            <person name="Gunde-Cimerman N."/>
        </authorList>
    </citation>
    <scope>NUCLEOTIDE SEQUENCE [LARGE SCALE GENOMIC DNA]</scope>
    <source>
        <strain evidence="1 2">CBS 147.97</strain>
    </source>
</reference>
<organism evidence="1 2">
    <name type="scientific">Aureobasidium namibiae CBS 147.97</name>
    <dbReference type="NCBI Taxonomy" id="1043004"/>
    <lineage>
        <taxon>Eukaryota</taxon>
        <taxon>Fungi</taxon>
        <taxon>Dikarya</taxon>
        <taxon>Ascomycota</taxon>
        <taxon>Pezizomycotina</taxon>
        <taxon>Dothideomycetes</taxon>
        <taxon>Dothideomycetidae</taxon>
        <taxon>Dothideales</taxon>
        <taxon>Saccotheciaceae</taxon>
        <taxon>Aureobasidium</taxon>
    </lineage>
</organism>
<dbReference type="HOGENOM" id="CLU_1570306_0_0_1"/>
<dbReference type="Proteomes" id="UP000027730">
    <property type="component" value="Unassembled WGS sequence"/>
</dbReference>
<dbReference type="AlphaFoldDB" id="A0A074WHD7"/>
<keyword evidence="2" id="KW-1185">Reference proteome</keyword>
<sequence>MLVQNGPDSPSILLRDHRRSKHAQHAGHNDQRRRWQFVVKEIQDITNYVARNQAPGSSNPISPRSTHLMSSSHGLNIAIQHRACSAQRHGRQRLQRSALASLQPIGLWQSWASYRLGDQALRDGMFCDEPLSMDSKARSTRLFLGGLSHATSGTRTVVVGKAFQQSSGDA</sequence>
<evidence type="ECO:0000313" key="2">
    <source>
        <dbReference type="Proteomes" id="UP000027730"/>
    </source>
</evidence>
<dbReference type="RefSeq" id="XP_013426718.1">
    <property type="nucleotide sequence ID" value="XM_013571264.1"/>
</dbReference>
<gene>
    <name evidence="1" type="ORF">M436DRAFT_64510</name>
</gene>
<dbReference type="GeneID" id="25413709"/>
<proteinExistence type="predicted"/>
<accession>A0A074WHD7</accession>
<protein>
    <submittedName>
        <fullName evidence="1">Uncharacterized protein</fullName>
    </submittedName>
</protein>
<evidence type="ECO:0000313" key="1">
    <source>
        <dbReference type="EMBL" id="KEQ72510.1"/>
    </source>
</evidence>
<dbReference type="EMBL" id="KL584711">
    <property type="protein sequence ID" value="KEQ72510.1"/>
    <property type="molecule type" value="Genomic_DNA"/>
</dbReference>
<name>A0A074WHD7_9PEZI</name>